<dbReference type="Gene3D" id="2.60.120.10">
    <property type="entry name" value="Jelly Rolls"/>
    <property type="match status" value="1"/>
</dbReference>
<dbReference type="EnsemblPlants" id="OB09G26850.1">
    <property type="protein sequence ID" value="OB09G26850.1"/>
    <property type="gene ID" value="OB09G26850"/>
</dbReference>
<dbReference type="Pfam" id="PF00190">
    <property type="entry name" value="Cupin_1"/>
    <property type="match status" value="1"/>
</dbReference>
<dbReference type="PANTHER" id="PTHR31238">
    <property type="entry name" value="GERMIN-LIKE PROTEIN SUBFAMILY 3 MEMBER 3"/>
    <property type="match status" value="1"/>
</dbReference>
<dbReference type="HOGENOM" id="CLU_015790_1_0_1"/>
<dbReference type="SUPFAM" id="SSF51182">
    <property type="entry name" value="RmlC-like cupins"/>
    <property type="match status" value="1"/>
</dbReference>
<accession>J3N0A6</accession>
<dbReference type="Proteomes" id="UP000006038">
    <property type="component" value="Chromosome 9"/>
</dbReference>
<evidence type="ECO:0000313" key="2">
    <source>
        <dbReference type="EnsemblPlants" id="OB09G26850.1"/>
    </source>
</evidence>
<name>J3N0A6_ORYBR</name>
<dbReference type="InterPro" id="IPR011051">
    <property type="entry name" value="RmlC_Cupin_sf"/>
</dbReference>
<dbReference type="InterPro" id="IPR006045">
    <property type="entry name" value="Cupin_1"/>
</dbReference>
<reference evidence="2" key="1">
    <citation type="journal article" date="2013" name="Nat. Commun.">
        <title>Whole-genome sequencing of Oryza brachyantha reveals mechanisms underlying Oryza genome evolution.</title>
        <authorList>
            <person name="Chen J."/>
            <person name="Huang Q."/>
            <person name="Gao D."/>
            <person name="Wang J."/>
            <person name="Lang Y."/>
            <person name="Liu T."/>
            <person name="Li B."/>
            <person name="Bai Z."/>
            <person name="Luis Goicoechea J."/>
            <person name="Liang C."/>
            <person name="Chen C."/>
            <person name="Zhang W."/>
            <person name="Sun S."/>
            <person name="Liao Y."/>
            <person name="Zhang X."/>
            <person name="Yang L."/>
            <person name="Song C."/>
            <person name="Wang M."/>
            <person name="Shi J."/>
            <person name="Liu G."/>
            <person name="Liu J."/>
            <person name="Zhou H."/>
            <person name="Zhou W."/>
            <person name="Yu Q."/>
            <person name="An N."/>
            <person name="Chen Y."/>
            <person name="Cai Q."/>
            <person name="Wang B."/>
            <person name="Liu B."/>
            <person name="Min J."/>
            <person name="Huang Y."/>
            <person name="Wu H."/>
            <person name="Li Z."/>
            <person name="Zhang Y."/>
            <person name="Yin Y."/>
            <person name="Song W."/>
            <person name="Jiang J."/>
            <person name="Jackson S.A."/>
            <person name="Wing R.A."/>
            <person name="Wang J."/>
            <person name="Chen M."/>
        </authorList>
    </citation>
    <scope>NUCLEOTIDE SEQUENCE [LARGE SCALE GENOMIC DNA]</scope>
    <source>
        <strain evidence="2">cv. IRGC 101232</strain>
    </source>
</reference>
<keyword evidence="3" id="KW-1185">Reference proteome</keyword>
<feature type="domain" description="Cupin type-1" evidence="1">
    <location>
        <begin position="3"/>
        <end position="54"/>
    </location>
</feature>
<proteinExistence type="predicted"/>
<reference evidence="2" key="2">
    <citation type="submission" date="2013-04" db="UniProtKB">
        <authorList>
            <consortium name="EnsemblPlants"/>
        </authorList>
    </citation>
    <scope>IDENTIFICATION</scope>
</reference>
<organism evidence="2">
    <name type="scientific">Oryza brachyantha</name>
    <name type="common">malo sina</name>
    <dbReference type="NCBI Taxonomy" id="4533"/>
    <lineage>
        <taxon>Eukaryota</taxon>
        <taxon>Viridiplantae</taxon>
        <taxon>Streptophyta</taxon>
        <taxon>Embryophyta</taxon>
        <taxon>Tracheophyta</taxon>
        <taxon>Spermatophyta</taxon>
        <taxon>Magnoliopsida</taxon>
        <taxon>Liliopsida</taxon>
        <taxon>Poales</taxon>
        <taxon>Poaceae</taxon>
        <taxon>BOP clade</taxon>
        <taxon>Oryzoideae</taxon>
        <taxon>Oryzeae</taxon>
        <taxon>Oryzinae</taxon>
        <taxon>Oryza</taxon>
    </lineage>
</organism>
<dbReference type="Gramene" id="OB09G26850.1">
    <property type="protein sequence ID" value="OB09G26850.1"/>
    <property type="gene ID" value="OB09G26850"/>
</dbReference>
<sequence>MAEFPALNGQSVSYATLVFPPGSVNPPHTHPRSAELLLVVNGALSIRRVRRHDQQALHPGPGHQRHVRLPQGAGWCTSSSTVGRSPPWRCRCSGARPPVSYVSVPVSVFGTGIDDPEAEGGPKQA</sequence>
<evidence type="ECO:0000313" key="3">
    <source>
        <dbReference type="Proteomes" id="UP000006038"/>
    </source>
</evidence>
<dbReference type="STRING" id="4533.J3N0A6"/>
<evidence type="ECO:0000259" key="1">
    <source>
        <dbReference type="Pfam" id="PF00190"/>
    </source>
</evidence>
<protein>
    <recommendedName>
        <fullName evidence="1">Cupin type-1 domain-containing protein</fullName>
    </recommendedName>
</protein>
<dbReference type="AlphaFoldDB" id="J3N0A6"/>
<dbReference type="InterPro" id="IPR014710">
    <property type="entry name" value="RmlC-like_jellyroll"/>
</dbReference>